<evidence type="ECO:0000256" key="1">
    <source>
        <dbReference type="ARBA" id="ARBA00004141"/>
    </source>
</evidence>
<dbReference type="PaxDb" id="35128-Thaps25001"/>
<evidence type="ECO:0000313" key="9">
    <source>
        <dbReference type="EMBL" id="EED88440.1"/>
    </source>
</evidence>
<dbReference type="HOGENOM" id="CLU_296751_0_0_1"/>
<sequence>MSDTPPNKHNTDNAMKLQLSSRKMKSAVVVTAAALFASLCLTFLSESQELLEEHQPYTPVLLNRIPINNGRGLIDSHAPIIDVDSEMFQADAFETDHIVSYESLISSSTPLPKYTLQDALSPAHIYRDTYGFVVYDPSADEFIGMYPRSIKWSYYGRKLINSMGQLTFMLRQIFPERFQGESSDELVIPVSSGDFPYLMGTPILHFGSTFKRNLFPNMIGMPMPGFHLTCFADWAAGGSACNFGEEHDLEYDDLIPQLVWRGTDFGYLANVHPEFRRPLNDAADADVLRSKYDNLVPRWKGVILTSDSEAEHEANQTPGTVPLINIKFSNFLFEGKSTPTHGHNEFLKWEEVGIKASGEHMNSSELAQYKYHIDLGGGGGTTWAGTVQKLAMAGVLLHHETPTKDYIHDYMKPYVHYVPIKEDLTDVNAKLEWCESHPYESKQMSKQASELMRYLSSDEGFEQLFQEKFADPLRSIIDAYQPVSLTHDGVSWKEVLESISGNSVYPFARCSGKSTRCQPSRLKVVSNLDITSSVDVDGLLRHSCCMHSFSLSTKYDTPTTLQPATNCTMKTNAPSTCLLSTSNSALAGILVSPLDLVGKSCSSPSNILYRLQDVVSSIDLSFHAPVGCGKYNIVLPDFLALFTLSLGLSISICLGVIFSIIIYYFMLKNKHNNNTSLRKLFIGSILLLSTGLLPYLLFSISGTQNTAVRFTTCIAFVLYGFKILEATFGFVPKGATSSLGMYCVYFSMPTEILFDEKTDKPILATRGDMVDSTKNVLLSAVRIITLCSVLSPFSYKPFGETNAGAFHDEIILGDYLDLRHLGNCFAIALFFQQALALGDAVTGNAVQLVTGYRVLRSMRNPMLEATSPSDFWGRRWNVLIHLVMKRGVYKPVRKYTSALVASLAVFVMSGLFHEWLVHVVILYNRPLADEIAASGDVLLGSNTAFFVWNFVVIVSERLLAGRESIKSIGMMMPRLLVTFCIIMTSLPFAHWFGNPYLKGQFFDDYERCIPLIRKVGA</sequence>
<dbReference type="PANTHER" id="PTHR12203">
    <property type="entry name" value="KDEL LYS-ASP-GLU-LEU CONTAINING - RELATED"/>
    <property type="match status" value="1"/>
</dbReference>
<feature type="transmembrane region" description="Helical" evidence="7">
    <location>
        <begin position="937"/>
        <end position="954"/>
    </location>
</feature>
<dbReference type="AlphaFoldDB" id="B8CDE2"/>
<feature type="transmembrane region" description="Helical" evidence="7">
    <location>
        <begin position="679"/>
        <end position="700"/>
    </location>
</feature>
<reference evidence="9 10" key="2">
    <citation type="journal article" date="2008" name="Nature">
        <title>The Phaeodactylum genome reveals the evolutionary history of diatom genomes.</title>
        <authorList>
            <person name="Bowler C."/>
            <person name="Allen A.E."/>
            <person name="Badger J.H."/>
            <person name="Grimwood J."/>
            <person name="Jabbari K."/>
            <person name="Kuo A."/>
            <person name="Maheswari U."/>
            <person name="Martens C."/>
            <person name="Maumus F."/>
            <person name="Otillar R.P."/>
            <person name="Rayko E."/>
            <person name="Salamov A."/>
            <person name="Vandepoele K."/>
            <person name="Beszteri B."/>
            <person name="Gruber A."/>
            <person name="Heijde M."/>
            <person name="Katinka M."/>
            <person name="Mock T."/>
            <person name="Valentin K."/>
            <person name="Verret F."/>
            <person name="Berges J.A."/>
            <person name="Brownlee C."/>
            <person name="Cadoret J.P."/>
            <person name="Chiovitti A."/>
            <person name="Choi C.J."/>
            <person name="Coesel S."/>
            <person name="De Martino A."/>
            <person name="Detter J.C."/>
            <person name="Durkin C."/>
            <person name="Falciatore A."/>
            <person name="Fournet J."/>
            <person name="Haruta M."/>
            <person name="Huysman M.J."/>
            <person name="Jenkins B.D."/>
            <person name="Jiroutova K."/>
            <person name="Jorgensen R.E."/>
            <person name="Joubert Y."/>
            <person name="Kaplan A."/>
            <person name="Kroger N."/>
            <person name="Kroth P.G."/>
            <person name="La Roche J."/>
            <person name="Lindquist E."/>
            <person name="Lommer M."/>
            <person name="Martin-Jezequel V."/>
            <person name="Lopez P.J."/>
            <person name="Lucas S."/>
            <person name="Mangogna M."/>
            <person name="McGinnis K."/>
            <person name="Medlin L.K."/>
            <person name="Montsant A."/>
            <person name="Oudot-Le Secq M.P."/>
            <person name="Napoli C."/>
            <person name="Obornik M."/>
            <person name="Parker M.S."/>
            <person name="Petit J.L."/>
            <person name="Porcel B.M."/>
            <person name="Poulsen N."/>
            <person name="Robison M."/>
            <person name="Rychlewski L."/>
            <person name="Rynearson T.A."/>
            <person name="Schmutz J."/>
            <person name="Shapiro H."/>
            <person name="Siaut M."/>
            <person name="Stanley M."/>
            <person name="Sussman M.R."/>
            <person name="Taylor A.R."/>
            <person name="Vardi A."/>
            <person name="von Dassow P."/>
            <person name="Vyverman W."/>
            <person name="Willis A."/>
            <person name="Wyrwicz L.S."/>
            <person name="Rokhsar D.S."/>
            <person name="Weissenbach J."/>
            <person name="Armbrust E.V."/>
            <person name="Green B.R."/>
            <person name="Van de Peer Y."/>
            <person name="Grigoriev I.V."/>
        </authorList>
    </citation>
    <scope>NUCLEOTIDE SEQUENCE [LARGE SCALE GENOMIC DNA]</scope>
    <source>
        <strain evidence="9 10">CCMP1335</strain>
    </source>
</reference>
<dbReference type="GO" id="GO:0016740">
    <property type="term" value="F:transferase activity"/>
    <property type="evidence" value="ECO:0007669"/>
    <property type="project" value="UniProtKB-KW"/>
</dbReference>
<dbReference type="KEGG" id="tps:THAPSDRAFT_25001"/>
<dbReference type="SMART" id="SM00672">
    <property type="entry name" value="CAP10"/>
    <property type="match status" value="1"/>
</dbReference>
<evidence type="ECO:0000256" key="5">
    <source>
        <dbReference type="ARBA" id="ARBA00022989"/>
    </source>
</evidence>
<proteinExistence type="inferred from homology"/>
<dbReference type="GO" id="GO:0016020">
    <property type="term" value="C:membrane"/>
    <property type="evidence" value="ECO:0007669"/>
    <property type="project" value="UniProtKB-SubCell"/>
</dbReference>
<keyword evidence="6 7" id="KW-0472">Membrane</keyword>
<keyword evidence="10" id="KW-1185">Reference proteome</keyword>
<feature type="domain" description="Glycosyl transferase CAP10" evidence="8">
    <location>
        <begin position="222"/>
        <end position="470"/>
    </location>
</feature>
<comment type="similarity">
    <text evidence="2">Belongs to the glycosyltransferase 90 family.</text>
</comment>
<accession>B8CDE2</accession>
<dbReference type="Pfam" id="PF13813">
    <property type="entry name" value="MBOAT_2"/>
    <property type="match status" value="1"/>
</dbReference>
<dbReference type="InterPro" id="IPR032805">
    <property type="entry name" value="Wax_synthase_dom"/>
</dbReference>
<feature type="transmembrane region" description="Helical" evidence="7">
    <location>
        <begin position="706"/>
        <end position="724"/>
    </location>
</feature>
<feature type="transmembrane region" description="Helical" evidence="7">
    <location>
        <begin position="895"/>
        <end position="917"/>
    </location>
</feature>
<protein>
    <recommendedName>
        <fullName evidence="8">Glycosyl transferase CAP10 domain-containing protein</fullName>
    </recommendedName>
</protein>
<keyword evidence="4 7" id="KW-0812">Transmembrane</keyword>
<reference evidence="9 10" key="1">
    <citation type="journal article" date="2004" name="Science">
        <title>The genome of the diatom Thalassiosira pseudonana: ecology, evolution, and metabolism.</title>
        <authorList>
            <person name="Armbrust E.V."/>
            <person name="Berges J.A."/>
            <person name="Bowler C."/>
            <person name="Green B.R."/>
            <person name="Martinez D."/>
            <person name="Putnam N.H."/>
            <person name="Zhou S."/>
            <person name="Allen A.E."/>
            <person name="Apt K.E."/>
            <person name="Bechner M."/>
            <person name="Brzezinski M.A."/>
            <person name="Chaal B.K."/>
            <person name="Chiovitti A."/>
            <person name="Davis A.K."/>
            <person name="Demarest M.S."/>
            <person name="Detter J.C."/>
            <person name="Glavina T."/>
            <person name="Goodstein D."/>
            <person name="Hadi M.Z."/>
            <person name="Hellsten U."/>
            <person name="Hildebrand M."/>
            <person name="Jenkins B.D."/>
            <person name="Jurka J."/>
            <person name="Kapitonov V.V."/>
            <person name="Kroger N."/>
            <person name="Lau W.W."/>
            <person name="Lane T.W."/>
            <person name="Larimer F.W."/>
            <person name="Lippmeier J.C."/>
            <person name="Lucas S."/>
            <person name="Medina M."/>
            <person name="Montsant A."/>
            <person name="Obornik M."/>
            <person name="Parker M.S."/>
            <person name="Palenik B."/>
            <person name="Pazour G.J."/>
            <person name="Richardson P.M."/>
            <person name="Rynearson T.A."/>
            <person name="Saito M.A."/>
            <person name="Schwartz D.C."/>
            <person name="Thamatrakoln K."/>
            <person name="Valentin K."/>
            <person name="Vardi A."/>
            <person name="Wilkerson F.P."/>
            <person name="Rokhsar D.S."/>
        </authorList>
    </citation>
    <scope>NUCLEOTIDE SEQUENCE [LARGE SCALE GENOMIC DNA]</scope>
    <source>
        <strain evidence="9 10">CCMP1335</strain>
    </source>
</reference>
<evidence type="ECO:0000256" key="4">
    <source>
        <dbReference type="ARBA" id="ARBA00022692"/>
    </source>
</evidence>
<gene>
    <name evidence="9" type="ORF">THAPSDRAFT_25001</name>
</gene>
<evidence type="ECO:0000256" key="7">
    <source>
        <dbReference type="SAM" id="Phobius"/>
    </source>
</evidence>
<organism evidence="9 10">
    <name type="scientific">Thalassiosira pseudonana</name>
    <name type="common">Marine diatom</name>
    <name type="synonym">Cyclotella nana</name>
    <dbReference type="NCBI Taxonomy" id="35128"/>
    <lineage>
        <taxon>Eukaryota</taxon>
        <taxon>Sar</taxon>
        <taxon>Stramenopiles</taxon>
        <taxon>Ochrophyta</taxon>
        <taxon>Bacillariophyta</taxon>
        <taxon>Coscinodiscophyceae</taxon>
        <taxon>Thalassiosirophycidae</taxon>
        <taxon>Thalassiosirales</taxon>
        <taxon>Thalassiosiraceae</taxon>
        <taxon>Thalassiosira</taxon>
    </lineage>
</organism>
<evidence type="ECO:0000256" key="3">
    <source>
        <dbReference type="ARBA" id="ARBA00022679"/>
    </source>
</evidence>
<comment type="subcellular location">
    <subcellularLocation>
        <location evidence="1">Membrane</location>
        <topology evidence="1">Multi-pass membrane protein</topology>
    </subcellularLocation>
</comment>
<dbReference type="EMBL" id="CM000650">
    <property type="protein sequence ID" value="EED88440.1"/>
    <property type="molecule type" value="Genomic_DNA"/>
</dbReference>
<dbReference type="Pfam" id="PF05686">
    <property type="entry name" value="Glyco_transf_90"/>
    <property type="match status" value="1"/>
</dbReference>
<name>B8CDE2_THAPS</name>
<dbReference type="GeneID" id="7442004"/>
<dbReference type="RefSeq" id="XP_002294085.1">
    <property type="nucleotide sequence ID" value="XM_002294049.1"/>
</dbReference>
<dbReference type="InParanoid" id="B8CDE2"/>
<keyword evidence="5 7" id="KW-1133">Transmembrane helix</keyword>
<keyword evidence="3" id="KW-0808">Transferase</keyword>
<dbReference type="PANTHER" id="PTHR12203:SF35">
    <property type="entry name" value="PROTEIN O-GLUCOSYLTRANSFERASE 1"/>
    <property type="match status" value="1"/>
</dbReference>
<feature type="transmembrane region" description="Helical" evidence="7">
    <location>
        <begin position="638"/>
        <end position="667"/>
    </location>
</feature>
<evidence type="ECO:0000256" key="6">
    <source>
        <dbReference type="ARBA" id="ARBA00023136"/>
    </source>
</evidence>
<evidence type="ECO:0000256" key="2">
    <source>
        <dbReference type="ARBA" id="ARBA00010118"/>
    </source>
</evidence>
<dbReference type="Proteomes" id="UP000001449">
    <property type="component" value="Chromosome 15"/>
</dbReference>
<evidence type="ECO:0000259" key="8">
    <source>
        <dbReference type="SMART" id="SM00672"/>
    </source>
</evidence>
<dbReference type="InterPro" id="IPR051091">
    <property type="entry name" value="O-Glucosyltr/Glycosyltrsf_90"/>
</dbReference>
<feature type="transmembrane region" description="Helical" evidence="7">
    <location>
        <begin position="975"/>
        <end position="993"/>
    </location>
</feature>
<dbReference type="eggNOG" id="ENOG502SFJV">
    <property type="taxonomic scope" value="Eukaryota"/>
</dbReference>
<evidence type="ECO:0000313" key="10">
    <source>
        <dbReference type="Proteomes" id="UP000001449"/>
    </source>
</evidence>
<dbReference type="InterPro" id="IPR006598">
    <property type="entry name" value="CAP10"/>
</dbReference>